<keyword evidence="1" id="KW-0812">Transmembrane</keyword>
<feature type="transmembrane region" description="Helical" evidence="1">
    <location>
        <begin position="171"/>
        <end position="194"/>
    </location>
</feature>
<dbReference type="OrthoDB" id="9808451at2"/>
<reference evidence="3" key="1">
    <citation type="submission" date="2017-09" db="EMBL/GenBank/DDBJ databases">
        <title>Genome sequence of Nannocystis excedens DSM 71.</title>
        <authorList>
            <person name="Blom J."/>
        </authorList>
    </citation>
    <scope>NUCLEOTIDE SEQUENCE [LARGE SCALE GENOMIC DNA]</scope>
    <source>
        <strain evidence="3">type strain: E19</strain>
    </source>
</reference>
<evidence type="ECO:0000313" key="2">
    <source>
        <dbReference type="EMBL" id="SON56564.1"/>
    </source>
</evidence>
<evidence type="ECO:0000256" key="1">
    <source>
        <dbReference type="SAM" id="Phobius"/>
    </source>
</evidence>
<name>A0A2C9D8A8_9HYPH</name>
<proteinExistence type="predicted"/>
<organism evidence="2 3">
    <name type="scientific">Hartmannibacter diazotrophicus</name>
    <dbReference type="NCBI Taxonomy" id="1482074"/>
    <lineage>
        <taxon>Bacteria</taxon>
        <taxon>Pseudomonadati</taxon>
        <taxon>Pseudomonadota</taxon>
        <taxon>Alphaproteobacteria</taxon>
        <taxon>Hyphomicrobiales</taxon>
        <taxon>Pleomorphomonadaceae</taxon>
        <taxon>Hartmannibacter</taxon>
    </lineage>
</organism>
<sequence length="198" mass="22107">MQDGLNETTGEAKKVRRLSDAVRRVRIAEADRVDAFADLFEAERARLMLLAEELDGVFGEVPLDDGYFVLKIMPGTPPRLWLDPTTHVVIGRDRRSYRLLKDTRLGRTTLHETADMDDIADAVTNYLAERLVEREKLLEVDYVQKRLVPMGGLDESTVAASEAKPAGRNMLWGLLLLVLGAALGIAALMAFAWFRIPA</sequence>
<dbReference type="KEGG" id="hdi:HDIA_3023"/>
<keyword evidence="3" id="KW-1185">Reference proteome</keyword>
<accession>A0A2C9D8A8</accession>
<dbReference type="Proteomes" id="UP000223606">
    <property type="component" value="Chromosome 1"/>
</dbReference>
<dbReference type="EMBL" id="LT960614">
    <property type="protein sequence ID" value="SON56564.1"/>
    <property type="molecule type" value="Genomic_DNA"/>
</dbReference>
<gene>
    <name evidence="2" type="ORF">HDIA_3023</name>
</gene>
<keyword evidence="1" id="KW-0472">Membrane</keyword>
<dbReference type="AlphaFoldDB" id="A0A2C9D8A8"/>
<keyword evidence="1" id="KW-1133">Transmembrane helix</keyword>
<protein>
    <submittedName>
        <fullName evidence="2">Uncharacterized protein</fullName>
    </submittedName>
</protein>
<dbReference type="RefSeq" id="WP_099556928.1">
    <property type="nucleotide sequence ID" value="NZ_LT960614.1"/>
</dbReference>
<evidence type="ECO:0000313" key="3">
    <source>
        <dbReference type="Proteomes" id="UP000223606"/>
    </source>
</evidence>